<comment type="caution">
    <text evidence="1">The sequence shown here is derived from an EMBL/GenBank/DDBJ whole genome shotgun (WGS) entry which is preliminary data.</text>
</comment>
<evidence type="ECO:0000313" key="1">
    <source>
        <dbReference type="EMBL" id="KAF7578102.1"/>
    </source>
</evidence>
<accession>A0A316ZZU7</accession>
<name>A0A316ZZU7_9PLEO</name>
<organism evidence="1 2">
    <name type="scientific">Pyrenophora tritici-repentis</name>
    <dbReference type="NCBI Taxonomy" id="45151"/>
    <lineage>
        <taxon>Eukaryota</taxon>
        <taxon>Fungi</taxon>
        <taxon>Dikarya</taxon>
        <taxon>Ascomycota</taxon>
        <taxon>Pezizomycotina</taxon>
        <taxon>Dothideomycetes</taxon>
        <taxon>Pleosporomycetidae</taxon>
        <taxon>Pleosporales</taxon>
        <taxon>Pleosporineae</taxon>
        <taxon>Pleosporaceae</taxon>
        <taxon>Pyrenophora</taxon>
    </lineage>
</organism>
<sequence>MRIAERRELPPRYDASQLLIHAKIYMAADRYDVPGLKDLSNDKFKTACDIFWADR</sequence>
<dbReference type="KEGG" id="ptrr:6339411"/>
<dbReference type="GeneID" id="6339411"/>
<dbReference type="OrthoDB" id="6359816at2759"/>
<evidence type="ECO:0000313" key="2">
    <source>
        <dbReference type="Proteomes" id="UP000245464"/>
    </source>
</evidence>
<dbReference type="Proteomes" id="UP000245464">
    <property type="component" value="Chromosome 1"/>
</dbReference>
<protein>
    <submittedName>
        <fullName evidence="1">Uncharacterized protein</fullName>
    </submittedName>
</protein>
<dbReference type="EMBL" id="NQIK02000001">
    <property type="protein sequence ID" value="KAF7578102.1"/>
    <property type="molecule type" value="Genomic_DNA"/>
</dbReference>
<dbReference type="AlphaFoldDB" id="A0A316ZZU7"/>
<proteinExistence type="predicted"/>
<dbReference type="RefSeq" id="XP_001932153.2">
    <property type="nucleotide sequence ID" value="XM_001932118.2"/>
</dbReference>
<reference evidence="1 2" key="1">
    <citation type="journal article" date="2018" name="BMC Genomics">
        <title>Comparative genomics of the wheat fungal pathogen Pyrenophora tritici-repentis reveals chromosomal variations and genome plasticity.</title>
        <authorList>
            <person name="Moolhuijzen P."/>
            <person name="See P.T."/>
            <person name="Hane J.K."/>
            <person name="Shi G."/>
            <person name="Liu Z."/>
            <person name="Oliver R.P."/>
            <person name="Moffat C.S."/>
        </authorList>
    </citation>
    <scope>NUCLEOTIDE SEQUENCE [LARGE SCALE GENOMIC DNA]</scope>
    <source>
        <strain evidence="1">M4</strain>
    </source>
</reference>
<gene>
    <name evidence="1" type="ORF">PtrM4_023420</name>
</gene>